<keyword evidence="2" id="KW-1133">Transmembrane helix</keyword>
<dbReference type="PANTHER" id="PTHR38644:SF1">
    <property type="entry name" value="EXPRESSED PROTEIN"/>
    <property type="match status" value="1"/>
</dbReference>
<dbReference type="AlphaFoldDB" id="A0A8H7CJ75"/>
<feature type="transmembrane region" description="Helical" evidence="2">
    <location>
        <begin position="452"/>
        <end position="471"/>
    </location>
</feature>
<evidence type="ECO:0000256" key="1">
    <source>
        <dbReference type="SAM" id="Coils"/>
    </source>
</evidence>
<proteinExistence type="predicted"/>
<feature type="coiled-coil region" evidence="1">
    <location>
        <begin position="553"/>
        <end position="587"/>
    </location>
</feature>
<dbReference type="Proteomes" id="UP000620124">
    <property type="component" value="Unassembled WGS sequence"/>
</dbReference>
<dbReference type="OrthoDB" id="5319015at2759"/>
<name>A0A8H7CJ75_9AGAR</name>
<accession>A0A8H7CJ75</accession>
<dbReference type="PANTHER" id="PTHR38644">
    <property type="entry name" value="EXPRESSED PROTEIN"/>
    <property type="match status" value="1"/>
</dbReference>
<evidence type="ECO:0000256" key="2">
    <source>
        <dbReference type="SAM" id="Phobius"/>
    </source>
</evidence>
<protein>
    <submittedName>
        <fullName evidence="3">Uncharacterized protein</fullName>
    </submittedName>
</protein>
<sequence length="588" mass="64435">MPCLPVARTFAARTRATRRFSALPKLKPVQANDTLHLLEATAALVPDALADDPGQLSHWNNVLSTVLVDVRSYHPRPARLVVCGTEGTGARDLVTALLEEPFMSNAQKSLLRARWVDTPPEKTSLTIEYGGPATQDIPAAEDSLRLPLAYLNRTPPLQIIESADPALLQTADVPVIVTSLDELPTLNITRPDSLVVLNIDNTDAQPRASTSRSPAAPAKYLFISPSQALSGLDAMRDQPKALRDTAKEYQQLFIASQMHTLFSALNDILSSVQSTSALRNRTALAHVRGALAACRAAIQDSRAELDRVATGVSDLSALAEEERVKVQRDVFGSPDDHAVDRALVDATAMMKMKIDHMYWRRSIFTIDELTTYLTSTVQRIWCLGLEKELTFHSGRLANMQREVTARAFEFLAPSNTRALHSPILDNALRQLTTAPMILGAPTARLHVAAQRAMFGLGGACATGMAISWSGYFGFMINAHALGGPLMLEPGTAVATGMLIALLGVHWSARKWNKARERWWDDFMRVAGGVKQDITDTLDQTMQNQVLVVARTGCAELSKKLGERKTELDRLQERLDALSLAADQLEQRK</sequence>
<feature type="transmembrane region" description="Helical" evidence="2">
    <location>
        <begin position="491"/>
        <end position="508"/>
    </location>
</feature>
<keyword evidence="4" id="KW-1185">Reference proteome</keyword>
<gene>
    <name evidence="3" type="ORF">MVEN_02049900</name>
</gene>
<evidence type="ECO:0000313" key="4">
    <source>
        <dbReference type="Proteomes" id="UP000620124"/>
    </source>
</evidence>
<organism evidence="3 4">
    <name type="scientific">Mycena venus</name>
    <dbReference type="NCBI Taxonomy" id="2733690"/>
    <lineage>
        <taxon>Eukaryota</taxon>
        <taxon>Fungi</taxon>
        <taxon>Dikarya</taxon>
        <taxon>Basidiomycota</taxon>
        <taxon>Agaricomycotina</taxon>
        <taxon>Agaricomycetes</taxon>
        <taxon>Agaricomycetidae</taxon>
        <taxon>Agaricales</taxon>
        <taxon>Marasmiineae</taxon>
        <taxon>Mycenaceae</taxon>
        <taxon>Mycena</taxon>
    </lineage>
</organism>
<keyword evidence="2" id="KW-0812">Transmembrane</keyword>
<keyword evidence="2" id="KW-0472">Membrane</keyword>
<comment type="caution">
    <text evidence="3">The sequence shown here is derived from an EMBL/GenBank/DDBJ whole genome shotgun (WGS) entry which is preliminary data.</text>
</comment>
<keyword evidence="1" id="KW-0175">Coiled coil</keyword>
<dbReference type="EMBL" id="JACAZI010000021">
    <property type="protein sequence ID" value="KAF7338246.1"/>
    <property type="molecule type" value="Genomic_DNA"/>
</dbReference>
<evidence type="ECO:0000313" key="3">
    <source>
        <dbReference type="EMBL" id="KAF7338246.1"/>
    </source>
</evidence>
<reference evidence="3" key="1">
    <citation type="submission" date="2020-05" db="EMBL/GenBank/DDBJ databases">
        <title>Mycena genomes resolve the evolution of fungal bioluminescence.</title>
        <authorList>
            <person name="Tsai I.J."/>
        </authorList>
    </citation>
    <scope>NUCLEOTIDE SEQUENCE</scope>
    <source>
        <strain evidence="3">CCC161011</strain>
    </source>
</reference>